<evidence type="ECO:0000313" key="1">
    <source>
        <dbReference type="EMBL" id="CAI8607699.1"/>
    </source>
</evidence>
<organism evidence="1 2">
    <name type="scientific">Vicia faba</name>
    <name type="common">Broad bean</name>
    <name type="synonym">Faba vulgaris</name>
    <dbReference type="NCBI Taxonomy" id="3906"/>
    <lineage>
        <taxon>Eukaryota</taxon>
        <taxon>Viridiplantae</taxon>
        <taxon>Streptophyta</taxon>
        <taxon>Embryophyta</taxon>
        <taxon>Tracheophyta</taxon>
        <taxon>Spermatophyta</taxon>
        <taxon>Magnoliopsida</taxon>
        <taxon>eudicotyledons</taxon>
        <taxon>Gunneridae</taxon>
        <taxon>Pentapetalae</taxon>
        <taxon>rosids</taxon>
        <taxon>fabids</taxon>
        <taxon>Fabales</taxon>
        <taxon>Fabaceae</taxon>
        <taxon>Papilionoideae</taxon>
        <taxon>50 kb inversion clade</taxon>
        <taxon>NPAAA clade</taxon>
        <taxon>Hologalegina</taxon>
        <taxon>IRL clade</taxon>
        <taxon>Fabeae</taxon>
        <taxon>Vicia</taxon>
    </lineage>
</organism>
<dbReference type="EMBL" id="OX451739">
    <property type="protein sequence ID" value="CAI8607699.1"/>
    <property type="molecule type" value="Genomic_DNA"/>
</dbReference>
<evidence type="ECO:0000313" key="2">
    <source>
        <dbReference type="Proteomes" id="UP001157006"/>
    </source>
</evidence>
<protein>
    <recommendedName>
        <fullName evidence="3">Reverse transcriptase domain-containing protein</fullName>
    </recommendedName>
</protein>
<accession>A0AAV1ACA3</accession>
<reference evidence="1 2" key="1">
    <citation type="submission" date="2023-01" db="EMBL/GenBank/DDBJ databases">
        <authorList>
            <person name="Kreplak J."/>
        </authorList>
    </citation>
    <scope>NUCLEOTIDE SEQUENCE [LARGE SCALE GENOMIC DNA]</scope>
</reference>
<name>A0AAV1ACA3_VICFA</name>
<sequence>MAKDLCGEEFVVARNLLYAITLVVNLWLGGRCLMSLVEYVASAPLTLLLKLDGGIQPITAGSIWRQLVSKVAMKKVSKYVAYYINDFQFGVGVSGGAEAIFHISNMVLSKRHKDGSLYMLRVTSLYLRDGHIMSAIGVKQGDSLGPLLLDLMLHPLIHQVRVNCKILLHTWYLNDETIIGDSHEVAKALVIISKIGPRLGHKLNIRKTKFDKELRRAIEDVVVSGGPFFEELQWIMVSLPIKVYGLDHILRDIGVYFNRALDGLSVAIPDFDLANFTRKVIIPPKAHVLASSFF</sequence>
<evidence type="ECO:0008006" key="3">
    <source>
        <dbReference type="Google" id="ProtNLM"/>
    </source>
</evidence>
<dbReference type="PANTHER" id="PTHR48462:SF1">
    <property type="entry name" value="PROTEIN, PUTATIVE-RELATED"/>
    <property type="match status" value="1"/>
</dbReference>
<proteinExistence type="predicted"/>
<dbReference type="Proteomes" id="UP001157006">
    <property type="component" value="Chromosome 4"/>
</dbReference>
<dbReference type="AlphaFoldDB" id="A0AAV1ACA3"/>
<dbReference type="PANTHER" id="PTHR48462">
    <property type="entry name" value="PROTEIN, PUTATIVE-RELATED"/>
    <property type="match status" value="1"/>
</dbReference>
<keyword evidence="2" id="KW-1185">Reference proteome</keyword>
<gene>
    <name evidence="1" type="ORF">VFH_IV050560</name>
</gene>